<name>A0A7G9QSG3_9GAMM</name>
<dbReference type="AlphaFoldDB" id="A0A7G9QSG3"/>
<evidence type="ECO:0000313" key="1">
    <source>
        <dbReference type="EMBL" id="QNN46288.1"/>
    </source>
</evidence>
<evidence type="ECO:0000313" key="2">
    <source>
        <dbReference type="Proteomes" id="UP000515977"/>
    </source>
</evidence>
<gene>
    <name evidence="1" type="ORF">H9L17_14115</name>
</gene>
<dbReference type="EMBL" id="CP060711">
    <property type="protein sequence ID" value="QNN46288.1"/>
    <property type="molecule type" value="Genomic_DNA"/>
</dbReference>
<dbReference type="RefSeq" id="WP_187570050.1">
    <property type="nucleotide sequence ID" value="NZ_CP060711.1"/>
</dbReference>
<keyword evidence="2" id="KW-1185">Reference proteome</keyword>
<organism evidence="1 2">
    <name type="scientific">Thermomonas brevis</name>
    <dbReference type="NCBI Taxonomy" id="215691"/>
    <lineage>
        <taxon>Bacteria</taxon>
        <taxon>Pseudomonadati</taxon>
        <taxon>Pseudomonadota</taxon>
        <taxon>Gammaproteobacteria</taxon>
        <taxon>Lysobacterales</taxon>
        <taxon>Lysobacteraceae</taxon>
        <taxon>Thermomonas</taxon>
    </lineage>
</organism>
<proteinExistence type="predicted"/>
<protein>
    <submittedName>
        <fullName evidence="1">Uncharacterized protein</fullName>
    </submittedName>
</protein>
<accession>A0A7G9QSG3</accession>
<dbReference type="KEGG" id="tbv:H9L17_14115"/>
<dbReference type="Proteomes" id="UP000515977">
    <property type="component" value="Chromosome"/>
</dbReference>
<reference evidence="1 2" key="1">
    <citation type="submission" date="2020-08" db="EMBL/GenBank/DDBJ databases">
        <title>Genome sequence of Thermomonas brevis KACC 16975T.</title>
        <authorList>
            <person name="Hyun D.-W."/>
            <person name="Bae J.-W."/>
        </authorList>
    </citation>
    <scope>NUCLEOTIDE SEQUENCE [LARGE SCALE GENOMIC DNA]</scope>
    <source>
        <strain evidence="1 2">KACC 16975</strain>
    </source>
</reference>
<sequence>MAQRLSLPPVRRKAHRLGGRSLVWLGVMPVRVQNVFVSGAARPEASGHFDKKTAMDSIPAVAALNGWSGMNIALRTWAGGNVRPCTATG</sequence>